<evidence type="ECO:0000313" key="8">
    <source>
        <dbReference type="Proteomes" id="UP001152320"/>
    </source>
</evidence>
<keyword evidence="1" id="KW-0479">Metal-binding</keyword>
<feature type="domain" description="NF-X1-type" evidence="6">
    <location>
        <begin position="1512"/>
        <end position="1531"/>
    </location>
</feature>
<feature type="domain" description="NF-X1-type" evidence="6">
    <location>
        <begin position="1461"/>
        <end position="1479"/>
    </location>
</feature>
<dbReference type="FunFam" id="3.40.50.300:FF:001366">
    <property type="entry name" value="ATP binding protein, putative"/>
    <property type="match status" value="1"/>
</dbReference>
<dbReference type="CDD" id="cd18808">
    <property type="entry name" value="SF1_C_Upf1"/>
    <property type="match status" value="1"/>
</dbReference>
<dbReference type="InterPro" id="IPR000967">
    <property type="entry name" value="Znf_NFX1"/>
</dbReference>
<feature type="compositionally biased region" description="Basic and acidic residues" evidence="5">
    <location>
        <begin position="12"/>
        <end position="44"/>
    </location>
</feature>
<evidence type="ECO:0000313" key="7">
    <source>
        <dbReference type="EMBL" id="KAJ8042123.1"/>
    </source>
</evidence>
<protein>
    <submittedName>
        <fullName evidence="7">NFX1-type zinc finger-containing protein 1</fullName>
    </submittedName>
</protein>
<evidence type="ECO:0000256" key="3">
    <source>
        <dbReference type="ARBA" id="ARBA00022771"/>
    </source>
</evidence>
<dbReference type="InterPro" id="IPR027417">
    <property type="entry name" value="P-loop_NTPase"/>
</dbReference>
<dbReference type="Pfam" id="PF13087">
    <property type="entry name" value="AAA_12"/>
    <property type="match status" value="1"/>
</dbReference>
<comment type="caution">
    <text evidence="7">The sequence shown here is derived from an EMBL/GenBank/DDBJ whole genome shotgun (WGS) entry which is preliminary data.</text>
</comment>
<feature type="region of interest" description="Disordered" evidence="5">
    <location>
        <begin position="1"/>
        <end position="65"/>
    </location>
</feature>
<keyword evidence="3" id="KW-0863">Zinc-finger</keyword>
<reference evidence="7" key="1">
    <citation type="submission" date="2021-10" db="EMBL/GenBank/DDBJ databases">
        <title>Tropical sea cucumber genome reveals ecological adaptation and Cuvierian tubules defense mechanism.</title>
        <authorList>
            <person name="Chen T."/>
        </authorList>
    </citation>
    <scope>NUCLEOTIDE SEQUENCE</scope>
    <source>
        <strain evidence="7">Nanhai2018</strain>
        <tissue evidence="7">Muscle</tissue>
    </source>
</reference>
<dbReference type="GO" id="GO:0031048">
    <property type="term" value="P:regulatory ncRNA-mediated heterochromatin formation"/>
    <property type="evidence" value="ECO:0007669"/>
    <property type="project" value="TreeGrafter"/>
</dbReference>
<accession>A0A9Q1CAF6</accession>
<dbReference type="InterPro" id="IPR047187">
    <property type="entry name" value="SF1_C_Upf1"/>
</dbReference>
<keyword evidence="4" id="KW-0862">Zinc</keyword>
<sequence length="1738" mass="199368">MASRFPTSGEGKSQHQENRRGKREDLRPTARRIGFDNRSGREKSTASNPFIKGGGNNSGRPRQMVSPQNSINCVALLKELQSAASIDVISRLYDARNVLGTFLGKKLGDERMQALLYPLSNACSCEELSWKTEEIVSLLHEKRFLEFNMTRWITEWKTQCPAYDVFNKNMASIILILRRMLHQIPDSASSIGATLLVLKTIVKEMDEDGHKMSSEISLSLKSLIDEHETFQRDSYELTSRKKSKEHCSPPEDFRCLPILPMPHELQEDFKPFLRSNIVKGNYNNVQHYLDVHFRLLKEDLIQPLREGISEFRNALAQLKGESQKMPCVQNFSVYENVIIEADADSQTEDEDGEAEGKVIEEDDDYFIHFDVEGKFESIDWELSKRLKNGSLLCLSPDNFQTLIFGIITERRTQMLEKGFIKATLSDMTPKLLQCPLIMVESPSYFEAYKHVLHRLQNFNEDTLPFQSYLVSIPTEGKLPKYVTENSQMTIDLTCIYENRNESEGTVSLPRIKDVNLCDDGDWPVNELLGFDNSQMEAYKAALREEVCIIQGPPGTGKTFIGLKIAKTLLANKNKWSRGEPLLVVCYTNHALDQFLEGILNFEDGVVRLGSRSSSEKVQERDLNLLMGTKTLGIIRRVTSPKRPKYKRPIPEIQRCEEIISESKYKILSLIALEQVLSVVHLQSLVHGCIQQNENCILFWLFHCDMYHTRYSKRNKAFGRKKHQDFHGKEKYNSSDNDKQVNLFIPKSEFKVNNIPSYLRISGEETLFQFTHNKMSQSVAMTQQEANRITDVWSLDVHQRWRIYMLWRNLFITRMQEKLEWWKKEYERREAISKENGMEEIRKEFCRFPVIGATTTGAAKNSALLQILAPPIVIVEEAAEILEAHVITALTSNCQHLILIGDHQQLRPSPEVYKLCKNHKLDVSLFERLINNGLPCHRLSTQHRMRPEISQLLKIHEDFYPGLMDHDMVTHYKDIRGLENNLYFIKHSYTEEHNDDNKSRSNRHEATFLYALYNYLLKQGYSSSQITILTAYRGQLRTFKDIMGGRFREVRVCPIDNFQGEENDIILFSLVRSNKEGNIGFLRISNRICVALSRAREGFFCIGNFDLLSTQNVVWSKIVGYLQTRQCIGTHLKLVCRNHPGTFTKVSTAEDFQNVPDGGCLEPCDARLDCGHTCPKKCHPKDKKHLEIFCKKPCEKVMCELQHLCPLKCGEKCGNVCNEIIEHICPNLHKRNDKCHVESCEVACEKMLRCGHQCRKKCSEPCTENCQEFVQKVLPCGHEQNIKCCVDPEKVKCPAKCDKKLSCGHICSQECCYPCSKGCREIVQKVLPCGHEQSALCFENLEKIICQAKCDKKLLCGHRCTEQCCNPCKTRCYKPVQKVLPCGHQQTCKCFVDPERVPCQTKCDKQLDCGHPCNRICSSPCADFCEEMVQKELPCGHAQLVECSVDRTKVICQSRCKIELPCGHACKMKCSQKCTTRCKEIVTKTLSCGHIKEGECYRKVTCNEMVSKTFHICGHVATVLCSTTSCPSPCSERLICGHICRGMCGECKNGALHVKCREPCEKRCIHSRCKNSCGDSCVPCARPCPWKCQHARCSLKCSEECNRDPCNRPCRKRLRCRHQCAGLCGEPCPPVCRVCNKTWIVWFLGRKDKLHLTRFIYLLDCQHVVEEKEMDDIMKKVSTDGDSMTFPECPWCMTPIRFNPRYQNKLRTIWRKMDSAKGQTEVYKSGTNTHSQRLPAARR</sequence>
<dbReference type="OrthoDB" id="2423195at2759"/>
<dbReference type="CDD" id="cd17936">
    <property type="entry name" value="EEXXEc_NFX1"/>
    <property type="match status" value="1"/>
</dbReference>
<dbReference type="InterPro" id="IPR057373">
    <property type="entry name" value="ZNFX1"/>
</dbReference>
<evidence type="ECO:0000259" key="6">
    <source>
        <dbReference type="SMART" id="SM00438"/>
    </source>
</evidence>
<dbReference type="InterPro" id="IPR041679">
    <property type="entry name" value="DNA2/NAM7-like_C"/>
</dbReference>
<dbReference type="GO" id="GO:0008270">
    <property type="term" value="F:zinc ion binding"/>
    <property type="evidence" value="ECO:0007669"/>
    <property type="project" value="UniProtKB-KW"/>
</dbReference>
<organism evidence="7 8">
    <name type="scientific">Holothuria leucospilota</name>
    <name type="common">Black long sea cucumber</name>
    <name type="synonym">Mertensiothuria leucospilota</name>
    <dbReference type="NCBI Taxonomy" id="206669"/>
    <lineage>
        <taxon>Eukaryota</taxon>
        <taxon>Metazoa</taxon>
        <taxon>Echinodermata</taxon>
        <taxon>Eleutherozoa</taxon>
        <taxon>Echinozoa</taxon>
        <taxon>Holothuroidea</taxon>
        <taxon>Aspidochirotacea</taxon>
        <taxon>Aspidochirotida</taxon>
        <taxon>Holothuriidae</taxon>
        <taxon>Holothuria</taxon>
    </lineage>
</organism>
<name>A0A9Q1CAF6_HOLLE</name>
<dbReference type="GO" id="GO:0004386">
    <property type="term" value="F:helicase activity"/>
    <property type="evidence" value="ECO:0007669"/>
    <property type="project" value="InterPro"/>
</dbReference>
<dbReference type="PANTHER" id="PTHR10887:SF341">
    <property type="entry name" value="NFX1-TYPE ZINC FINGER-CONTAINING PROTEIN 1"/>
    <property type="match status" value="1"/>
</dbReference>
<proteinExistence type="predicted"/>
<dbReference type="InterPro" id="IPR045055">
    <property type="entry name" value="DNA2/NAM7-like"/>
</dbReference>
<dbReference type="GO" id="GO:0031380">
    <property type="term" value="C:nuclear RNA-directed RNA polymerase complex"/>
    <property type="evidence" value="ECO:0007669"/>
    <property type="project" value="TreeGrafter"/>
</dbReference>
<feature type="domain" description="NF-X1-type" evidence="6">
    <location>
        <begin position="1249"/>
        <end position="1267"/>
    </location>
</feature>
<dbReference type="PANTHER" id="PTHR10887">
    <property type="entry name" value="DNA2/NAM7 HELICASE FAMILY"/>
    <property type="match status" value="1"/>
</dbReference>
<feature type="domain" description="NF-X1-type" evidence="6">
    <location>
        <begin position="1169"/>
        <end position="1195"/>
    </location>
</feature>
<dbReference type="Pfam" id="PF25396">
    <property type="entry name" value="ZNFX1"/>
    <property type="match status" value="1"/>
</dbReference>
<feature type="domain" description="NF-X1-type" evidence="6">
    <location>
        <begin position="1615"/>
        <end position="1633"/>
    </location>
</feature>
<dbReference type="SUPFAM" id="SSF52540">
    <property type="entry name" value="P-loop containing nucleoside triphosphate hydrolases"/>
    <property type="match status" value="1"/>
</dbReference>
<feature type="region of interest" description="Disordered" evidence="5">
    <location>
        <begin position="1719"/>
        <end position="1738"/>
    </location>
</feature>
<feature type="domain" description="NF-X1-type" evidence="6">
    <location>
        <begin position="1224"/>
        <end position="1245"/>
    </location>
</feature>
<evidence type="ECO:0000256" key="4">
    <source>
        <dbReference type="ARBA" id="ARBA00022833"/>
    </source>
</evidence>
<dbReference type="Proteomes" id="UP001152320">
    <property type="component" value="Chromosome 5"/>
</dbReference>
<dbReference type="Gene3D" id="3.40.50.300">
    <property type="entry name" value="P-loop containing nucleotide triphosphate hydrolases"/>
    <property type="match status" value="3"/>
</dbReference>
<evidence type="ECO:0000256" key="1">
    <source>
        <dbReference type="ARBA" id="ARBA00022723"/>
    </source>
</evidence>
<keyword evidence="8" id="KW-1185">Reference proteome</keyword>
<dbReference type="SMART" id="SM00438">
    <property type="entry name" value="ZnF_NFX"/>
    <property type="match status" value="8"/>
</dbReference>
<feature type="domain" description="NF-X1-type" evidence="6">
    <location>
        <begin position="1355"/>
        <end position="1373"/>
    </location>
</feature>
<feature type="domain" description="NF-X1-type" evidence="6">
    <location>
        <begin position="1408"/>
        <end position="1426"/>
    </location>
</feature>
<dbReference type="InterPro" id="IPR041677">
    <property type="entry name" value="DNA2/NAM7_AAA_11"/>
</dbReference>
<dbReference type="Pfam" id="PF13086">
    <property type="entry name" value="AAA_11"/>
    <property type="match status" value="1"/>
</dbReference>
<evidence type="ECO:0000256" key="2">
    <source>
        <dbReference type="ARBA" id="ARBA00022737"/>
    </source>
</evidence>
<gene>
    <name evidence="7" type="ORF">HOLleu_13112</name>
</gene>
<evidence type="ECO:0000256" key="5">
    <source>
        <dbReference type="SAM" id="MobiDB-lite"/>
    </source>
</evidence>
<keyword evidence="2" id="KW-0677">Repeat</keyword>
<dbReference type="EMBL" id="JAIZAY010000005">
    <property type="protein sequence ID" value="KAJ8042123.1"/>
    <property type="molecule type" value="Genomic_DNA"/>
</dbReference>